<dbReference type="PANTHER" id="PTHR10993">
    <property type="entry name" value="OCTANOYLTRANSFERASE"/>
    <property type="match status" value="1"/>
</dbReference>
<dbReference type="SUPFAM" id="SSF55681">
    <property type="entry name" value="Class II aaRS and biotin synthetases"/>
    <property type="match status" value="1"/>
</dbReference>
<dbReference type="GO" id="GO:0009249">
    <property type="term" value="P:protein lipoylation"/>
    <property type="evidence" value="ECO:0007669"/>
    <property type="project" value="TreeGrafter"/>
</dbReference>
<evidence type="ECO:0000313" key="4">
    <source>
        <dbReference type="Proteomes" id="UP000694522"/>
    </source>
</evidence>
<sequence>TSCSDGALSLPCCSPGPYQPPPGPQSHLCALSLLTRPRSLSMPSCTGGGQPNHAPAPQSRAQHPAPQGWVPAAWSPGPPPIPLSPCPTAPPPSWCAPPVGADGGGGDASVRAGVHCGQHITSHGLALNCCTDLSWFEHIVPCGLEGKGVTSLSRELGRHVPVEHILEPFLDSFREVFDCTLVFSEDPGD</sequence>
<evidence type="ECO:0000259" key="2">
    <source>
        <dbReference type="PROSITE" id="PS51733"/>
    </source>
</evidence>
<organism evidence="3 4">
    <name type="scientific">Amazona collaria</name>
    <name type="common">yellow-billed parrot</name>
    <dbReference type="NCBI Taxonomy" id="241587"/>
    <lineage>
        <taxon>Eukaryota</taxon>
        <taxon>Metazoa</taxon>
        <taxon>Chordata</taxon>
        <taxon>Craniata</taxon>
        <taxon>Vertebrata</taxon>
        <taxon>Euteleostomi</taxon>
        <taxon>Archelosauria</taxon>
        <taxon>Archosauria</taxon>
        <taxon>Dinosauria</taxon>
        <taxon>Saurischia</taxon>
        <taxon>Theropoda</taxon>
        <taxon>Coelurosauria</taxon>
        <taxon>Aves</taxon>
        <taxon>Neognathae</taxon>
        <taxon>Neoaves</taxon>
        <taxon>Telluraves</taxon>
        <taxon>Australaves</taxon>
        <taxon>Psittaciformes</taxon>
        <taxon>Psittacidae</taxon>
        <taxon>Amazona</taxon>
    </lineage>
</organism>
<accession>A0A8B9G6H9</accession>
<dbReference type="PROSITE" id="PS51733">
    <property type="entry name" value="BPL_LPL_CATALYTIC"/>
    <property type="match status" value="1"/>
</dbReference>
<dbReference type="InterPro" id="IPR045864">
    <property type="entry name" value="aa-tRNA-synth_II/BPL/LPL"/>
</dbReference>
<dbReference type="InterPro" id="IPR004143">
    <property type="entry name" value="BPL_LPL_catalytic"/>
</dbReference>
<dbReference type="AlphaFoldDB" id="A0A8B9G6H9"/>
<reference evidence="3" key="1">
    <citation type="submission" date="2025-08" db="UniProtKB">
        <authorList>
            <consortium name="Ensembl"/>
        </authorList>
    </citation>
    <scope>IDENTIFICATION</scope>
</reference>
<protein>
    <recommendedName>
        <fullName evidence="2">BPL/LPL catalytic domain-containing protein</fullName>
    </recommendedName>
</protein>
<feature type="region of interest" description="Disordered" evidence="1">
    <location>
        <begin position="40"/>
        <end position="68"/>
    </location>
</feature>
<name>A0A8B9G6H9_9PSIT</name>
<dbReference type="GO" id="GO:0033819">
    <property type="term" value="F:lipoyl(octanoyl) transferase activity"/>
    <property type="evidence" value="ECO:0007669"/>
    <property type="project" value="TreeGrafter"/>
</dbReference>
<dbReference type="Gene3D" id="3.30.930.10">
    <property type="entry name" value="Bira Bifunctional Protein, Domain 2"/>
    <property type="match status" value="1"/>
</dbReference>
<proteinExistence type="predicted"/>
<keyword evidence="4" id="KW-1185">Reference proteome</keyword>
<dbReference type="PANTHER" id="PTHR10993:SF7">
    <property type="entry name" value="LIPOYLTRANSFERASE 2, MITOCHONDRIAL-RELATED"/>
    <property type="match status" value="1"/>
</dbReference>
<feature type="domain" description="BPL/LPL catalytic" evidence="2">
    <location>
        <begin position="1"/>
        <end position="181"/>
    </location>
</feature>
<evidence type="ECO:0000256" key="1">
    <source>
        <dbReference type="SAM" id="MobiDB-lite"/>
    </source>
</evidence>
<dbReference type="Ensembl" id="ENSACOT00000020469.1">
    <property type="protein sequence ID" value="ENSACOP00000019768.1"/>
    <property type="gene ID" value="ENSACOG00000013602.1"/>
</dbReference>
<reference evidence="3" key="2">
    <citation type="submission" date="2025-09" db="UniProtKB">
        <authorList>
            <consortium name="Ensembl"/>
        </authorList>
    </citation>
    <scope>IDENTIFICATION</scope>
</reference>
<evidence type="ECO:0000313" key="3">
    <source>
        <dbReference type="Ensembl" id="ENSACOP00000019768.1"/>
    </source>
</evidence>
<dbReference type="Pfam" id="PF21948">
    <property type="entry name" value="LplA-B_cat"/>
    <property type="match status" value="1"/>
</dbReference>
<dbReference type="Proteomes" id="UP000694522">
    <property type="component" value="Unplaced"/>
</dbReference>